<organism evidence="3 4">
    <name type="scientific">Azospirillum picis</name>
    <dbReference type="NCBI Taxonomy" id="488438"/>
    <lineage>
        <taxon>Bacteria</taxon>
        <taxon>Pseudomonadati</taxon>
        <taxon>Pseudomonadota</taxon>
        <taxon>Alphaproteobacteria</taxon>
        <taxon>Rhodospirillales</taxon>
        <taxon>Azospirillaceae</taxon>
        <taxon>Azospirillum</taxon>
    </lineage>
</organism>
<protein>
    <submittedName>
        <fullName evidence="3">GTP:adenosylcobinamide-phosphate guanylyltransferase</fullName>
    </submittedName>
</protein>
<dbReference type="SUPFAM" id="SSF53448">
    <property type="entry name" value="Nucleotide-diphospho-sugar transferases"/>
    <property type="match status" value="1"/>
</dbReference>
<dbReference type="InterPro" id="IPR029044">
    <property type="entry name" value="Nucleotide-diphossugar_trans"/>
</dbReference>
<keyword evidence="1" id="KW-0460">Magnesium</keyword>
<keyword evidence="4" id="KW-1185">Reference proteome</keyword>
<gene>
    <name evidence="3" type="ORF">QO018_003793</name>
</gene>
<accession>A0ABU0MP34</accession>
<dbReference type="EMBL" id="JAUSVU010000014">
    <property type="protein sequence ID" value="MDQ0534916.1"/>
    <property type="molecule type" value="Genomic_DNA"/>
</dbReference>
<keyword evidence="3" id="KW-0808">Transferase</keyword>
<dbReference type="Proteomes" id="UP001244552">
    <property type="component" value="Unassembled WGS sequence"/>
</dbReference>
<dbReference type="Gene3D" id="3.90.550.10">
    <property type="entry name" value="Spore Coat Polysaccharide Biosynthesis Protein SpsA, Chain A"/>
    <property type="match status" value="1"/>
</dbReference>
<sequence>MSGVATGRADKGGVTAIVLAGSRGPEDPVAAAAGVSHKALAPVAGVPMLVRVLETLGAVPRIGHTLVLIEKPDLVLADPAFAHLLAGGAVTVLPAAESPSLSVLAALDHAGPDTSFPFLVTTADHPLLTTAMVDHFWTNLPSGADAAVALARSETIRAAYPESRRTYLRFRGGAYSGCNLFAFRTPRSRSVVTFWRQVERDRKRPWRMIRQLGPLTLLAFALGRLRLDDALAALGRRTGTVLAAVDLPFADAAVDVDRPADLTLAEAILRRRSGG</sequence>
<comment type="caution">
    <text evidence="3">The sequence shown here is derived from an EMBL/GenBank/DDBJ whole genome shotgun (WGS) entry which is preliminary data.</text>
</comment>
<feature type="domain" description="MobA-like NTP transferase" evidence="2">
    <location>
        <begin position="16"/>
        <end position="155"/>
    </location>
</feature>
<dbReference type="InterPro" id="IPR025877">
    <property type="entry name" value="MobA-like_NTP_Trfase"/>
</dbReference>
<evidence type="ECO:0000313" key="4">
    <source>
        <dbReference type="Proteomes" id="UP001244552"/>
    </source>
</evidence>
<dbReference type="GO" id="GO:0016779">
    <property type="term" value="F:nucleotidyltransferase activity"/>
    <property type="evidence" value="ECO:0007669"/>
    <property type="project" value="UniProtKB-KW"/>
</dbReference>
<proteinExistence type="predicted"/>
<keyword evidence="3" id="KW-0548">Nucleotidyltransferase</keyword>
<name>A0ABU0MP34_9PROT</name>
<dbReference type="RefSeq" id="WP_209984734.1">
    <property type="nucleotide sequence ID" value="NZ_JAGINO010000015.1"/>
</dbReference>
<reference evidence="3 4" key="1">
    <citation type="submission" date="2023-07" db="EMBL/GenBank/DDBJ databases">
        <title>Genomic Encyclopedia of Type Strains, Phase IV (KMG-IV): sequencing the most valuable type-strain genomes for metagenomic binning, comparative biology and taxonomic classification.</title>
        <authorList>
            <person name="Goeker M."/>
        </authorList>
    </citation>
    <scope>NUCLEOTIDE SEQUENCE [LARGE SCALE GENOMIC DNA]</scope>
    <source>
        <strain evidence="3 4">DSM 19922</strain>
    </source>
</reference>
<evidence type="ECO:0000256" key="1">
    <source>
        <dbReference type="ARBA" id="ARBA00022842"/>
    </source>
</evidence>
<evidence type="ECO:0000313" key="3">
    <source>
        <dbReference type="EMBL" id="MDQ0534916.1"/>
    </source>
</evidence>
<dbReference type="Pfam" id="PF12804">
    <property type="entry name" value="NTP_transf_3"/>
    <property type="match status" value="1"/>
</dbReference>
<evidence type="ECO:0000259" key="2">
    <source>
        <dbReference type="Pfam" id="PF12804"/>
    </source>
</evidence>